<dbReference type="InterPro" id="IPR020892">
    <property type="entry name" value="Cyclophilin-type_PPIase_CS"/>
</dbReference>
<dbReference type="EMBL" id="JACMRX010000004">
    <property type="protein sequence ID" value="KAF7990874.1"/>
    <property type="molecule type" value="Genomic_DNA"/>
</dbReference>
<evidence type="ECO:0000313" key="7">
    <source>
        <dbReference type="EMBL" id="KAF7990874.1"/>
    </source>
</evidence>
<dbReference type="FunFam" id="2.40.100.10:FF:000013">
    <property type="entry name" value="Peptidyl-prolyl cis-trans isomerase"/>
    <property type="match status" value="1"/>
</dbReference>
<dbReference type="PROSITE" id="PS00170">
    <property type="entry name" value="CSA_PPIASE_1"/>
    <property type="match status" value="1"/>
</dbReference>
<dbReference type="SUPFAM" id="SSF50891">
    <property type="entry name" value="Cyclophilin-like"/>
    <property type="match status" value="1"/>
</dbReference>
<dbReference type="AlphaFoldDB" id="A0A835CPP5"/>
<dbReference type="GO" id="GO:0003755">
    <property type="term" value="F:peptidyl-prolyl cis-trans isomerase activity"/>
    <property type="evidence" value="ECO:0007669"/>
    <property type="project" value="UniProtKB-UniRule"/>
</dbReference>
<reference evidence="7 8" key="1">
    <citation type="submission" date="2020-08" db="EMBL/GenBank/DDBJ databases">
        <title>Aphidius gifuensis genome sequencing and assembly.</title>
        <authorList>
            <person name="Du Z."/>
        </authorList>
    </citation>
    <scope>NUCLEOTIDE SEQUENCE [LARGE SCALE GENOMIC DNA]</scope>
    <source>
        <strain evidence="7">YNYX2018</strain>
        <tissue evidence="7">Adults</tissue>
    </source>
</reference>
<protein>
    <recommendedName>
        <fullName evidence="5">Peptidyl-prolyl cis-trans isomerase</fullName>
        <shortName evidence="5">PPIase</shortName>
        <ecNumber evidence="5">5.2.1.8</ecNumber>
    </recommendedName>
</protein>
<comment type="catalytic activity">
    <reaction evidence="1 5">
        <text>[protein]-peptidylproline (omega=180) = [protein]-peptidylproline (omega=0)</text>
        <dbReference type="Rhea" id="RHEA:16237"/>
        <dbReference type="Rhea" id="RHEA-COMP:10747"/>
        <dbReference type="Rhea" id="RHEA-COMP:10748"/>
        <dbReference type="ChEBI" id="CHEBI:83833"/>
        <dbReference type="ChEBI" id="CHEBI:83834"/>
        <dbReference type="EC" id="5.2.1.8"/>
    </reaction>
</comment>
<accession>A0A835CPP5</accession>
<dbReference type="OrthoDB" id="193499at2759"/>
<dbReference type="Proteomes" id="UP000639338">
    <property type="component" value="Unassembled WGS sequence"/>
</dbReference>
<evidence type="ECO:0000313" key="8">
    <source>
        <dbReference type="Proteomes" id="UP000639338"/>
    </source>
</evidence>
<dbReference type="PRINTS" id="PR00153">
    <property type="entry name" value="CSAPPISMRASE"/>
</dbReference>
<evidence type="ECO:0000256" key="4">
    <source>
        <dbReference type="ARBA" id="ARBA00023235"/>
    </source>
</evidence>
<evidence type="ECO:0000256" key="1">
    <source>
        <dbReference type="ARBA" id="ARBA00000971"/>
    </source>
</evidence>
<name>A0A835CPP5_APHGI</name>
<dbReference type="PANTHER" id="PTHR11071:SF561">
    <property type="entry name" value="PEPTIDYL-PROLYL CIS-TRANS ISOMERASE D-RELATED"/>
    <property type="match status" value="1"/>
</dbReference>
<comment type="similarity">
    <text evidence="5">Belongs to the cyclophilin-type PPIase family.</text>
</comment>
<keyword evidence="8" id="KW-1185">Reference proteome</keyword>
<proteinExistence type="inferred from homology"/>
<evidence type="ECO:0000256" key="3">
    <source>
        <dbReference type="ARBA" id="ARBA00023110"/>
    </source>
</evidence>
<feature type="domain" description="PPIase cyclophilin-type" evidence="6">
    <location>
        <begin position="52"/>
        <end position="208"/>
    </location>
</feature>
<evidence type="ECO:0000256" key="5">
    <source>
        <dbReference type="RuleBase" id="RU363019"/>
    </source>
</evidence>
<comment type="function">
    <text evidence="2 5">PPIases accelerate the folding of proteins. It catalyzes the cis-trans isomerization of proline imidic peptide bonds in oligopeptides.</text>
</comment>
<dbReference type="GO" id="GO:0005737">
    <property type="term" value="C:cytoplasm"/>
    <property type="evidence" value="ECO:0007669"/>
    <property type="project" value="TreeGrafter"/>
</dbReference>
<gene>
    <name evidence="7" type="ORF">HCN44_000679</name>
</gene>
<dbReference type="InterPro" id="IPR002130">
    <property type="entry name" value="Cyclophilin-type_PPIase_dom"/>
</dbReference>
<keyword evidence="4 5" id="KW-0413">Isomerase</keyword>
<dbReference type="GO" id="GO:0006457">
    <property type="term" value="P:protein folding"/>
    <property type="evidence" value="ECO:0007669"/>
    <property type="project" value="InterPro"/>
</dbReference>
<keyword evidence="3 5" id="KW-0697">Rotamase</keyword>
<comment type="caution">
    <text evidence="7">The sequence shown here is derived from an EMBL/GenBank/DDBJ whole genome shotgun (WGS) entry which is preliminary data.</text>
</comment>
<evidence type="ECO:0000256" key="2">
    <source>
        <dbReference type="ARBA" id="ARBA00002388"/>
    </source>
</evidence>
<dbReference type="Pfam" id="PF00160">
    <property type="entry name" value="Pro_isomerase"/>
    <property type="match status" value="1"/>
</dbReference>
<dbReference type="PANTHER" id="PTHR11071">
    <property type="entry name" value="PEPTIDYL-PROLYL CIS-TRANS ISOMERASE"/>
    <property type="match status" value="1"/>
</dbReference>
<dbReference type="CDD" id="cd01926">
    <property type="entry name" value="cyclophilin_ABH_like"/>
    <property type="match status" value="1"/>
</dbReference>
<dbReference type="InterPro" id="IPR029000">
    <property type="entry name" value="Cyclophilin-like_dom_sf"/>
</dbReference>
<dbReference type="GO" id="GO:0016018">
    <property type="term" value="F:cyclosporin A binding"/>
    <property type="evidence" value="ECO:0007669"/>
    <property type="project" value="TreeGrafter"/>
</dbReference>
<dbReference type="EC" id="5.2.1.8" evidence="5"/>
<sequence>MALASIRRLSINSTFNNFSHLVATARPVTPFFSSFVKDFSTKAKKMGLPRCFFDMSIDNQPAGRIVIELRSDVVPKTAENFRCLCTGEKGFGYKGSSFHRVIPGFMCQGGDFTNHNGTGGKSIYGNKFEDENFQLKHTEPGVMSMANAGPGTNGSQFFITTVKTGWLDNRHVVFGKVVEGMDIVKKIEAYGTQSGKTSKKITIANSGEL</sequence>
<dbReference type="PROSITE" id="PS50072">
    <property type="entry name" value="CSA_PPIASE_2"/>
    <property type="match status" value="1"/>
</dbReference>
<evidence type="ECO:0000259" key="6">
    <source>
        <dbReference type="PROSITE" id="PS50072"/>
    </source>
</evidence>
<dbReference type="Gene3D" id="2.40.100.10">
    <property type="entry name" value="Cyclophilin-like"/>
    <property type="match status" value="1"/>
</dbReference>
<organism evidence="7 8">
    <name type="scientific">Aphidius gifuensis</name>
    <name type="common">Parasitoid wasp</name>
    <dbReference type="NCBI Taxonomy" id="684658"/>
    <lineage>
        <taxon>Eukaryota</taxon>
        <taxon>Metazoa</taxon>
        <taxon>Ecdysozoa</taxon>
        <taxon>Arthropoda</taxon>
        <taxon>Hexapoda</taxon>
        <taxon>Insecta</taxon>
        <taxon>Pterygota</taxon>
        <taxon>Neoptera</taxon>
        <taxon>Endopterygota</taxon>
        <taxon>Hymenoptera</taxon>
        <taxon>Apocrita</taxon>
        <taxon>Ichneumonoidea</taxon>
        <taxon>Braconidae</taxon>
        <taxon>Aphidiinae</taxon>
        <taxon>Aphidius</taxon>
    </lineage>
</organism>